<name>A0ABS3Z190_9BACT</name>
<gene>
    <name evidence="1" type="ORF">J7I42_26760</name>
</gene>
<reference evidence="1 2" key="1">
    <citation type="submission" date="2021-03" db="EMBL/GenBank/DDBJ databases">
        <title>Assistant Professor.</title>
        <authorList>
            <person name="Huq M.A."/>
        </authorList>
    </citation>
    <scope>NUCLEOTIDE SEQUENCE [LARGE SCALE GENOMIC DNA]</scope>
    <source>
        <strain evidence="1 2">MAH-29</strain>
    </source>
</reference>
<dbReference type="SUPFAM" id="SSF52047">
    <property type="entry name" value="RNI-like"/>
    <property type="match status" value="1"/>
</dbReference>
<dbReference type="Pfam" id="PF23952">
    <property type="entry name" value="LRR_EndoS"/>
    <property type="match status" value="1"/>
</dbReference>
<organism evidence="1 2">
    <name type="scientific">Niastella soli</name>
    <dbReference type="NCBI Taxonomy" id="2821487"/>
    <lineage>
        <taxon>Bacteria</taxon>
        <taxon>Pseudomonadati</taxon>
        <taxon>Bacteroidota</taxon>
        <taxon>Chitinophagia</taxon>
        <taxon>Chitinophagales</taxon>
        <taxon>Chitinophagaceae</taxon>
        <taxon>Niastella</taxon>
    </lineage>
</organism>
<dbReference type="Proteomes" id="UP000677244">
    <property type="component" value="Unassembled WGS sequence"/>
</dbReference>
<evidence type="ECO:0000313" key="1">
    <source>
        <dbReference type="EMBL" id="MBO9203915.1"/>
    </source>
</evidence>
<dbReference type="RefSeq" id="WP_209141974.1">
    <property type="nucleotide sequence ID" value="NZ_JAGHKO010000011.1"/>
</dbReference>
<comment type="caution">
    <text evidence="1">The sequence shown here is derived from an EMBL/GenBank/DDBJ whole genome shotgun (WGS) entry which is preliminary data.</text>
</comment>
<keyword evidence="2" id="KW-1185">Reference proteome</keyword>
<dbReference type="PROSITE" id="PS51257">
    <property type="entry name" value="PROKAR_LIPOPROTEIN"/>
    <property type="match status" value="1"/>
</dbReference>
<dbReference type="InterPro" id="IPR032675">
    <property type="entry name" value="LRR_dom_sf"/>
</dbReference>
<protein>
    <recommendedName>
        <fullName evidence="3">Leucine-rich repeat domain-containing protein</fullName>
    </recommendedName>
</protein>
<dbReference type="EMBL" id="JAGHKO010000011">
    <property type="protein sequence ID" value="MBO9203915.1"/>
    <property type="molecule type" value="Genomic_DNA"/>
</dbReference>
<dbReference type="Gene3D" id="3.80.10.10">
    <property type="entry name" value="Ribonuclease Inhibitor"/>
    <property type="match status" value="1"/>
</dbReference>
<proteinExistence type="predicted"/>
<evidence type="ECO:0000313" key="2">
    <source>
        <dbReference type="Proteomes" id="UP000677244"/>
    </source>
</evidence>
<accession>A0ABS3Z190</accession>
<sequence>MKQRIWSLSQFLVVILLMTGLLIQSCSKKVGDSNPVDDTPVETETMRLIPDSMLRVYLKANICPNAFDKTGKLIDITSPEVKNFAGTMTIDTLTCPNPFVHSLKGIEYFSKMSKLIVKNCPVDSVNLRATMALDTIKLLTNKDLQYVNVKGCTSMRFLRAAAIPITTLDLSNLTALNYVNLISLTRLSTLKTDNDANLRHLMTFGMSSLKTVNVSTNTELRRLYLEECKVVNTLDITKNRKLDQLVATYCAPLKSVDLSKSDSLRIISLEGCGVDTVDFSHNPELLSVVLMWTPVRNLDMNANPKLRLLWLDGTTQLKTLDIRTQTNWDYYFYTSKALNYMSDDDAYMVYQQGRISPIRTDVYNTEAKASRKDLGDAENLYAGLRVPQYLDANGLTLKQIKINVAAKNNYSLVMSRRTGGLVTPPQVTVYAADKTTVDCNDYDPLTFKCN</sequence>
<evidence type="ECO:0008006" key="3">
    <source>
        <dbReference type="Google" id="ProtNLM"/>
    </source>
</evidence>